<evidence type="ECO:0000313" key="3">
    <source>
        <dbReference type="Proteomes" id="UP000006753"/>
    </source>
</evidence>
<accession>K1XIM2</accession>
<reference evidence="2 3" key="1">
    <citation type="journal article" date="2012" name="BMC Genomics">
        <title>Sequencing the genome of Marssonina brunnea reveals fungus-poplar co-evolution.</title>
        <authorList>
            <person name="Zhu S."/>
            <person name="Cao Y.-Z."/>
            <person name="Jiang C."/>
            <person name="Tan B.-Y."/>
            <person name="Wang Z."/>
            <person name="Feng S."/>
            <person name="Zhang L."/>
            <person name="Su X.-H."/>
            <person name="Brejova B."/>
            <person name="Vinar T."/>
            <person name="Xu M."/>
            <person name="Wang M.-X."/>
            <person name="Zhang S.-G."/>
            <person name="Huang M.-R."/>
            <person name="Wu R."/>
            <person name="Zhou Y."/>
        </authorList>
    </citation>
    <scope>NUCLEOTIDE SEQUENCE [LARGE SCALE GENOMIC DNA]</scope>
    <source>
        <strain evidence="2 3">MB_m1</strain>
    </source>
</reference>
<feature type="compositionally biased region" description="Basic and acidic residues" evidence="1">
    <location>
        <begin position="598"/>
        <end position="617"/>
    </location>
</feature>
<dbReference type="KEGG" id="mbe:MBM_01250"/>
<dbReference type="EMBL" id="JH921429">
    <property type="protein sequence ID" value="EKD20568.1"/>
    <property type="molecule type" value="Genomic_DNA"/>
</dbReference>
<feature type="region of interest" description="Disordered" evidence="1">
    <location>
        <begin position="647"/>
        <end position="670"/>
    </location>
</feature>
<dbReference type="OrthoDB" id="10354071at2759"/>
<dbReference type="Proteomes" id="UP000006753">
    <property type="component" value="Unassembled WGS sequence"/>
</dbReference>
<protein>
    <submittedName>
        <fullName evidence="2">Uncharacterized protein</fullName>
    </submittedName>
</protein>
<organism evidence="2 3">
    <name type="scientific">Marssonina brunnea f. sp. multigermtubi (strain MB_m1)</name>
    <name type="common">Marssonina leaf spot fungus</name>
    <dbReference type="NCBI Taxonomy" id="1072389"/>
    <lineage>
        <taxon>Eukaryota</taxon>
        <taxon>Fungi</taxon>
        <taxon>Dikarya</taxon>
        <taxon>Ascomycota</taxon>
        <taxon>Pezizomycotina</taxon>
        <taxon>Leotiomycetes</taxon>
        <taxon>Helotiales</taxon>
        <taxon>Drepanopezizaceae</taxon>
        <taxon>Drepanopeziza</taxon>
    </lineage>
</organism>
<name>K1XIM2_MARBU</name>
<evidence type="ECO:0000256" key="1">
    <source>
        <dbReference type="SAM" id="MobiDB-lite"/>
    </source>
</evidence>
<dbReference type="InParanoid" id="K1XIM2"/>
<dbReference type="HOGENOM" id="CLU_409965_0_0_1"/>
<feature type="region of interest" description="Disordered" evidence="1">
    <location>
        <begin position="598"/>
        <end position="631"/>
    </location>
</feature>
<feature type="compositionally biased region" description="Polar residues" evidence="1">
    <location>
        <begin position="478"/>
        <end position="488"/>
    </location>
</feature>
<feature type="region of interest" description="Disordered" evidence="1">
    <location>
        <begin position="1"/>
        <end position="28"/>
    </location>
</feature>
<sequence>MSSTMDRGPGELPKPADEIPSPPLLAAGETMVDRQATIDGKTLVEHGNTLADLASPVDAASSQVDVSLSDVISPAVGGVASATGGIPTLSPSLMEDVSTEAVLSMSQLPPGGITVMPGEAVKVWEGKLIHELHTDGKKMTRVYSYGPTPEQLQIIQQAHEATGFLRELRDEAANAHSRNLQEDNDNPKDQELPDISQQVERIIQEVIKENMPSPPPPPGDIVQQVQQLARLRSRVSHPPRQTLQITSHDAIQSAQDIIQQALQKLQVLQKIPISSSHSLPSVSIQSQPRLQPQPMALLRRPTAKARAQTTAEAAHDTVTRRSFLSVEHYSIAREQNSINEESSLIDQLESIDPSDPTIATRRSKVKARWVILGKRGNALGDQRRLLKQLEAKGTNREKKMGARASILGPSDAHLVTQSGSVQGSMGPAAANPAAIFGRPEALFPPYLEPSAAVYDSPNGVPEVRTPSYSQQRLYSDSFLMGSSGQQPPVAQVYSPPGLSPPGSHASYRPNTHAPTYLGQRSLPDTPEARNHANTTNMDLDAQMRARVDAIERAERRTNPMVSATAEDRVPPMVRLQPDKWVKQYSHVEAYKNALQEQKARMDEKAKADKKEKEDKAAAEPTWSGKLENIPHPMVKLEKTERIFIKSEFPSYEESPTTTGRDGQMKMDLFR</sequence>
<feature type="region of interest" description="Disordered" evidence="1">
    <location>
        <begin position="478"/>
        <end position="535"/>
    </location>
</feature>
<evidence type="ECO:0000313" key="2">
    <source>
        <dbReference type="EMBL" id="EKD20568.1"/>
    </source>
</evidence>
<dbReference type="AlphaFoldDB" id="K1XIM2"/>
<proteinExistence type="predicted"/>
<keyword evidence="3" id="KW-1185">Reference proteome</keyword>
<gene>
    <name evidence="2" type="ORF">MBM_01250</name>
</gene>